<evidence type="ECO:0000313" key="1">
    <source>
        <dbReference type="EnsemblMetazoa" id="XP_019764260.1"/>
    </source>
</evidence>
<dbReference type="EnsemblMetazoa" id="XM_019908701.1">
    <property type="protein sequence ID" value="XP_019764260.1"/>
    <property type="gene ID" value="LOC109540348"/>
</dbReference>
<proteinExistence type="predicted"/>
<accession>A0AAR5PTC2</accession>
<name>A0AAR5PTC2_DENPD</name>
<protein>
    <submittedName>
        <fullName evidence="1">Uncharacterized protein</fullName>
    </submittedName>
</protein>
<sequence length="314" mass="34810">MSTLRRSKRTKKDIKTCVCGCRVGFPTIEVPTAIRTGCPIRSTLEITSSSIDKTPFNIPKEPNAAIDSVQIKRKCVDEVADGKVSRRQCVVDTHCPDKILQIQPCELINERCSPENRIFEAEIKVEEENDLKDPPSDINDEAQLDDDLDSTVEFSNEVTGGIVNNLHGCEQENAVTNNSPAVISTAVVSDNGKSDFSLQNLENTIFQVLASDRKGNCTEIEKMVDKMKLIDDCIQHLSNYRRYLLQSLLPLSKRNHSTPHNYCVASQIHSQGSPSNSPVPIFTLPTATKRTRLIDADQGIIIKRKATGVSFNLA</sequence>
<evidence type="ECO:0000313" key="2">
    <source>
        <dbReference type="Proteomes" id="UP000019118"/>
    </source>
</evidence>
<reference evidence="1" key="2">
    <citation type="submission" date="2024-08" db="UniProtKB">
        <authorList>
            <consortium name="EnsemblMetazoa"/>
        </authorList>
    </citation>
    <scope>IDENTIFICATION</scope>
</reference>
<organism evidence="1 2">
    <name type="scientific">Dendroctonus ponderosae</name>
    <name type="common">Mountain pine beetle</name>
    <dbReference type="NCBI Taxonomy" id="77166"/>
    <lineage>
        <taxon>Eukaryota</taxon>
        <taxon>Metazoa</taxon>
        <taxon>Ecdysozoa</taxon>
        <taxon>Arthropoda</taxon>
        <taxon>Hexapoda</taxon>
        <taxon>Insecta</taxon>
        <taxon>Pterygota</taxon>
        <taxon>Neoptera</taxon>
        <taxon>Endopterygota</taxon>
        <taxon>Coleoptera</taxon>
        <taxon>Polyphaga</taxon>
        <taxon>Cucujiformia</taxon>
        <taxon>Curculionidae</taxon>
        <taxon>Scolytinae</taxon>
        <taxon>Dendroctonus</taxon>
    </lineage>
</organism>
<dbReference type="AlphaFoldDB" id="A0AAR5PTC2"/>
<reference evidence="2" key="1">
    <citation type="journal article" date="2013" name="Genome Biol.">
        <title>Draft genome of the mountain pine beetle, Dendroctonus ponderosae Hopkins, a major forest pest.</title>
        <authorList>
            <person name="Keeling C.I."/>
            <person name="Yuen M.M."/>
            <person name="Liao N.Y."/>
            <person name="Docking T.R."/>
            <person name="Chan S.K."/>
            <person name="Taylor G.A."/>
            <person name="Palmquist D.L."/>
            <person name="Jackman S.D."/>
            <person name="Nguyen A."/>
            <person name="Li M."/>
            <person name="Henderson H."/>
            <person name="Janes J.K."/>
            <person name="Zhao Y."/>
            <person name="Pandoh P."/>
            <person name="Moore R."/>
            <person name="Sperling F.A."/>
            <person name="Huber D.P."/>
            <person name="Birol I."/>
            <person name="Jones S.J."/>
            <person name="Bohlmann J."/>
        </authorList>
    </citation>
    <scope>NUCLEOTIDE SEQUENCE</scope>
</reference>
<dbReference type="Proteomes" id="UP000019118">
    <property type="component" value="Unassembled WGS sequence"/>
</dbReference>
<keyword evidence="2" id="KW-1185">Reference proteome</keyword>